<proteinExistence type="predicted"/>
<dbReference type="PANTHER" id="PTHR40781">
    <property type="match status" value="1"/>
</dbReference>
<dbReference type="AlphaFoldDB" id="A0A136ILD6"/>
<organism evidence="3 4">
    <name type="scientific">Microdochium bolleyi</name>
    <dbReference type="NCBI Taxonomy" id="196109"/>
    <lineage>
        <taxon>Eukaryota</taxon>
        <taxon>Fungi</taxon>
        <taxon>Dikarya</taxon>
        <taxon>Ascomycota</taxon>
        <taxon>Pezizomycotina</taxon>
        <taxon>Sordariomycetes</taxon>
        <taxon>Xylariomycetidae</taxon>
        <taxon>Xylariales</taxon>
        <taxon>Microdochiaceae</taxon>
        <taxon>Microdochium</taxon>
    </lineage>
</organism>
<feature type="compositionally biased region" description="Low complexity" evidence="1">
    <location>
        <begin position="156"/>
        <end position="167"/>
    </location>
</feature>
<name>A0A136ILD6_9PEZI</name>
<evidence type="ECO:0000259" key="2">
    <source>
        <dbReference type="Pfam" id="PF24494"/>
    </source>
</evidence>
<evidence type="ECO:0000256" key="1">
    <source>
        <dbReference type="SAM" id="MobiDB-lite"/>
    </source>
</evidence>
<dbReference type="OrthoDB" id="5151300at2759"/>
<protein>
    <recommendedName>
        <fullName evidence="2">DUF7587 domain-containing protein</fullName>
    </recommendedName>
</protein>
<gene>
    <name evidence="3" type="ORF">Micbo1qcDRAFT_221596</name>
</gene>
<sequence length="352" mass="38183">MSAFWGTSTARGIMPDCLGERGTVTASLSRSGWVVIAHTSQSRGSSKTPRSFADVGIKASAPTCVSHKLRTTEIDSEAAPAITMALRNKVLIIIDDDNEDNNKGIIIIEDDECAIHDLIAIDSDEDDNLIVIDEDEDDSLIVIDDDDENDDHADSYSDGSENGGVEEYGGNYYGSSYGYIYEDDCEDGSQVGYDLDIDGTPTPSDLHGLPKTLWRVTHGNSQHIEDEDTGSLFAAVTCGGFVNDDHKLSAVESHIVWSSSSPPSCFLSAFSSETHARNWARTVYGDGTKLLYKIDVATLLRLSNTRAAACGDAVFSMELFVEEQGLAYEYSEDEYLILNSIPGDAIVSVEEL</sequence>
<dbReference type="STRING" id="196109.A0A136ILD6"/>
<feature type="region of interest" description="Disordered" evidence="1">
    <location>
        <begin position="143"/>
        <end position="167"/>
    </location>
</feature>
<dbReference type="PANTHER" id="PTHR40781:SF1">
    <property type="match status" value="1"/>
</dbReference>
<dbReference type="EMBL" id="KQ964275">
    <property type="protein sequence ID" value="KXJ85770.1"/>
    <property type="molecule type" value="Genomic_DNA"/>
</dbReference>
<dbReference type="Proteomes" id="UP000070501">
    <property type="component" value="Unassembled WGS sequence"/>
</dbReference>
<reference evidence="4" key="1">
    <citation type="submission" date="2016-02" db="EMBL/GenBank/DDBJ databases">
        <title>Draft genome sequence of Microdochium bolleyi, a fungal endophyte of beachgrass.</title>
        <authorList>
            <consortium name="DOE Joint Genome Institute"/>
            <person name="David A.S."/>
            <person name="May G."/>
            <person name="Haridas S."/>
            <person name="Lim J."/>
            <person name="Wang M."/>
            <person name="Labutti K."/>
            <person name="Lipzen A."/>
            <person name="Barry K."/>
            <person name="Grigoriev I.V."/>
        </authorList>
    </citation>
    <scope>NUCLEOTIDE SEQUENCE [LARGE SCALE GENOMIC DNA]</scope>
    <source>
        <strain evidence="4">J235TASD1</strain>
    </source>
</reference>
<keyword evidence="4" id="KW-1185">Reference proteome</keyword>
<dbReference type="InParanoid" id="A0A136ILD6"/>
<feature type="domain" description="DUF7587" evidence="2">
    <location>
        <begin position="209"/>
        <end position="349"/>
    </location>
</feature>
<evidence type="ECO:0000313" key="3">
    <source>
        <dbReference type="EMBL" id="KXJ85770.1"/>
    </source>
</evidence>
<evidence type="ECO:0000313" key="4">
    <source>
        <dbReference type="Proteomes" id="UP000070501"/>
    </source>
</evidence>
<dbReference type="Pfam" id="PF24494">
    <property type="entry name" value="DUF7587"/>
    <property type="match status" value="1"/>
</dbReference>
<accession>A0A136ILD6</accession>
<dbReference type="InterPro" id="IPR056009">
    <property type="entry name" value="DUF7587"/>
</dbReference>